<proteinExistence type="predicted"/>
<reference evidence="2 3" key="1">
    <citation type="submission" date="2019-07" db="EMBL/GenBank/DDBJ databases">
        <title>Genomics analysis of Aphanomyces spp. identifies a new class of oomycete effector associated with host adaptation.</title>
        <authorList>
            <person name="Gaulin E."/>
        </authorList>
    </citation>
    <scope>NUCLEOTIDE SEQUENCE [LARGE SCALE GENOMIC DNA]</scope>
    <source>
        <strain evidence="2 3">ATCC 201684</strain>
    </source>
</reference>
<name>A0A6G0WML7_9STRA</name>
<organism evidence="2 3">
    <name type="scientific">Aphanomyces euteiches</name>
    <dbReference type="NCBI Taxonomy" id="100861"/>
    <lineage>
        <taxon>Eukaryota</taxon>
        <taxon>Sar</taxon>
        <taxon>Stramenopiles</taxon>
        <taxon>Oomycota</taxon>
        <taxon>Saprolegniomycetes</taxon>
        <taxon>Saprolegniales</taxon>
        <taxon>Verrucalvaceae</taxon>
        <taxon>Aphanomyces</taxon>
    </lineage>
</organism>
<evidence type="ECO:0000256" key="1">
    <source>
        <dbReference type="SAM" id="Phobius"/>
    </source>
</evidence>
<feature type="transmembrane region" description="Helical" evidence="1">
    <location>
        <begin position="32"/>
        <end position="52"/>
    </location>
</feature>
<feature type="transmembrane region" description="Helical" evidence="1">
    <location>
        <begin position="89"/>
        <end position="107"/>
    </location>
</feature>
<protein>
    <submittedName>
        <fullName evidence="2">Uncharacterized protein</fullName>
    </submittedName>
</protein>
<gene>
    <name evidence="2" type="ORF">Ae201684_013552</name>
</gene>
<evidence type="ECO:0000313" key="3">
    <source>
        <dbReference type="Proteomes" id="UP000481153"/>
    </source>
</evidence>
<dbReference type="EMBL" id="VJMJ01000175">
    <property type="protein sequence ID" value="KAF0728590.1"/>
    <property type="molecule type" value="Genomic_DNA"/>
</dbReference>
<keyword evidence="1" id="KW-0812">Transmembrane</keyword>
<keyword evidence="1" id="KW-0472">Membrane</keyword>
<dbReference type="Proteomes" id="UP000481153">
    <property type="component" value="Unassembled WGS sequence"/>
</dbReference>
<dbReference type="AlphaFoldDB" id="A0A6G0WML7"/>
<sequence>MVAPTKTAAELEREVYTHHAKTVYFNGLWKDFLTKASAIVGAIALYQIYHLLKLAEFQFRFGLAYEALSVVIVGFNLLFLHRATSNPLLIFKAVFSLAVLQFAWFAVNTYNLHTYQLRGDLNHDQLPLGAMCFAVTWAADRYMLRNEVTAEQATSAVRDLKKKLK</sequence>
<dbReference type="VEuPathDB" id="FungiDB:AeMF1_010930"/>
<keyword evidence="3" id="KW-1185">Reference proteome</keyword>
<accession>A0A6G0WML7</accession>
<feature type="transmembrane region" description="Helical" evidence="1">
    <location>
        <begin position="64"/>
        <end position="83"/>
    </location>
</feature>
<comment type="caution">
    <text evidence="2">The sequence shown here is derived from an EMBL/GenBank/DDBJ whole genome shotgun (WGS) entry which is preliminary data.</text>
</comment>
<evidence type="ECO:0000313" key="2">
    <source>
        <dbReference type="EMBL" id="KAF0728590.1"/>
    </source>
</evidence>
<keyword evidence="1" id="KW-1133">Transmembrane helix</keyword>